<dbReference type="VEuPathDB" id="VectorBase:ASIC012469"/>
<reference evidence="1 3" key="1">
    <citation type="journal article" date="2014" name="BMC Genomics">
        <title>Genome sequence of Anopheles sinensis provides insight into genetics basis of mosquito competence for malaria parasites.</title>
        <authorList>
            <person name="Zhou D."/>
            <person name="Zhang D."/>
            <person name="Ding G."/>
            <person name="Shi L."/>
            <person name="Hou Q."/>
            <person name="Ye Y."/>
            <person name="Xu Y."/>
            <person name="Zhou H."/>
            <person name="Xiong C."/>
            <person name="Li S."/>
            <person name="Yu J."/>
            <person name="Hong S."/>
            <person name="Yu X."/>
            <person name="Zou P."/>
            <person name="Chen C."/>
            <person name="Chang X."/>
            <person name="Wang W."/>
            <person name="Lv Y."/>
            <person name="Sun Y."/>
            <person name="Ma L."/>
            <person name="Shen B."/>
            <person name="Zhu C."/>
        </authorList>
    </citation>
    <scope>NUCLEOTIDE SEQUENCE [LARGE SCALE GENOMIC DNA]</scope>
</reference>
<evidence type="ECO:0000313" key="1">
    <source>
        <dbReference type="EMBL" id="KFB44586.1"/>
    </source>
</evidence>
<dbReference type="EnsemblMetazoa" id="ASIC012469-RA">
    <property type="protein sequence ID" value="ASIC012469-PA"/>
    <property type="gene ID" value="ASIC012469"/>
</dbReference>
<keyword evidence="3" id="KW-1185">Reference proteome</keyword>
<dbReference type="EMBL" id="KE525278">
    <property type="protein sequence ID" value="KFB44586.1"/>
    <property type="molecule type" value="Genomic_DNA"/>
</dbReference>
<protein>
    <submittedName>
        <fullName evidence="1 2">Ferlin</fullName>
    </submittedName>
</protein>
<organism evidence="1">
    <name type="scientific">Anopheles sinensis</name>
    <name type="common">Mosquito</name>
    <dbReference type="NCBI Taxonomy" id="74873"/>
    <lineage>
        <taxon>Eukaryota</taxon>
        <taxon>Metazoa</taxon>
        <taxon>Ecdysozoa</taxon>
        <taxon>Arthropoda</taxon>
        <taxon>Hexapoda</taxon>
        <taxon>Insecta</taxon>
        <taxon>Pterygota</taxon>
        <taxon>Neoptera</taxon>
        <taxon>Endopterygota</taxon>
        <taxon>Diptera</taxon>
        <taxon>Nematocera</taxon>
        <taxon>Culicoidea</taxon>
        <taxon>Culicidae</taxon>
        <taxon>Anophelinae</taxon>
        <taxon>Anopheles</taxon>
    </lineage>
</organism>
<accession>A0A084W2Z2</accession>
<reference evidence="2" key="2">
    <citation type="submission" date="2020-05" db="UniProtKB">
        <authorList>
            <consortium name="EnsemblMetazoa"/>
        </authorList>
    </citation>
    <scope>IDENTIFICATION</scope>
</reference>
<name>A0A084W2Z2_ANOSI</name>
<evidence type="ECO:0000313" key="2">
    <source>
        <dbReference type="EnsemblMetazoa" id="ASIC012469-PA"/>
    </source>
</evidence>
<sequence length="104" mass="11525">MNMFIRCIRAGSDEAHLISRSADGSAVLLWRHIESIKRSAKRSTHLFADQQPARFAGTRSKALQAVPRKFLSCRRPRPGPGSSPALPAIRFNVFGSPAVVERKK</sequence>
<dbReference type="EMBL" id="ATLV01019734">
    <property type="status" value="NOT_ANNOTATED_CDS"/>
    <property type="molecule type" value="Genomic_DNA"/>
</dbReference>
<proteinExistence type="predicted"/>
<gene>
    <name evidence="1" type="ORF">ZHAS_00012469</name>
</gene>
<dbReference type="AlphaFoldDB" id="A0A084W2Z2"/>
<evidence type="ECO:0000313" key="3">
    <source>
        <dbReference type="Proteomes" id="UP000030765"/>
    </source>
</evidence>
<dbReference type="Proteomes" id="UP000030765">
    <property type="component" value="Unassembled WGS sequence"/>
</dbReference>